<name>A0A917FMC6_9NOCA</name>
<accession>A0A917FMC6</accession>
<evidence type="ECO:0000313" key="3">
    <source>
        <dbReference type="EMBL" id="GGF93558.1"/>
    </source>
</evidence>
<dbReference type="InterPro" id="IPR002656">
    <property type="entry name" value="Acyl_transf_3_dom"/>
</dbReference>
<feature type="transmembrane region" description="Helical" evidence="1">
    <location>
        <begin position="207"/>
        <end position="225"/>
    </location>
</feature>
<organism evidence="3 4">
    <name type="scientific">Rhodococcoides trifolii</name>
    <dbReference type="NCBI Taxonomy" id="908250"/>
    <lineage>
        <taxon>Bacteria</taxon>
        <taxon>Bacillati</taxon>
        <taxon>Actinomycetota</taxon>
        <taxon>Actinomycetes</taxon>
        <taxon>Mycobacteriales</taxon>
        <taxon>Nocardiaceae</taxon>
        <taxon>Rhodococcoides</taxon>
    </lineage>
</organism>
<keyword evidence="1" id="KW-0472">Membrane</keyword>
<comment type="caution">
    <text evidence="3">The sequence shown here is derived from an EMBL/GenBank/DDBJ whole genome shotgun (WGS) entry which is preliminary data.</text>
</comment>
<dbReference type="Proteomes" id="UP000654257">
    <property type="component" value="Unassembled WGS sequence"/>
</dbReference>
<dbReference type="Pfam" id="PF01757">
    <property type="entry name" value="Acyl_transf_3"/>
    <property type="match status" value="1"/>
</dbReference>
<evidence type="ECO:0000259" key="2">
    <source>
        <dbReference type="Pfam" id="PF01757"/>
    </source>
</evidence>
<reference evidence="3" key="2">
    <citation type="submission" date="2020-09" db="EMBL/GenBank/DDBJ databases">
        <authorList>
            <person name="Sun Q."/>
            <person name="Sedlacek I."/>
        </authorList>
    </citation>
    <scope>NUCLEOTIDE SEQUENCE</scope>
    <source>
        <strain evidence="3">CCM 7905</strain>
    </source>
</reference>
<feature type="transmembrane region" description="Helical" evidence="1">
    <location>
        <begin position="309"/>
        <end position="331"/>
    </location>
</feature>
<keyword evidence="1" id="KW-1133">Transmembrane helix</keyword>
<feature type="transmembrane region" description="Helical" evidence="1">
    <location>
        <begin position="139"/>
        <end position="162"/>
    </location>
</feature>
<feature type="transmembrane region" description="Helical" evidence="1">
    <location>
        <begin position="237"/>
        <end position="256"/>
    </location>
</feature>
<dbReference type="GO" id="GO:0016747">
    <property type="term" value="F:acyltransferase activity, transferring groups other than amino-acyl groups"/>
    <property type="evidence" value="ECO:0007669"/>
    <property type="project" value="InterPro"/>
</dbReference>
<dbReference type="RefSeq" id="WP_188543052.1">
    <property type="nucleotide sequence ID" value="NZ_BMCU01000001.1"/>
</dbReference>
<dbReference type="AlphaFoldDB" id="A0A917FMC6"/>
<feature type="domain" description="Acyltransferase 3" evidence="2">
    <location>
        <begin position="13"/>
        <end position="352"/>
    </location>
</feature>
<protein>
    <submittedName>
        <fullName evidence="3">Acyltransferase</fullName>
    </submittedName>
</protein>
<dbReference type="GO" id="GO:0016020">
    <property type="term" value="C:membrane"/>
    <property type="evidence" value="ECO:0007669"/>
    <property type="project" value="TreeGrafter"/>
</dbReference>
<feature type="transmembrane region" description="Helical" evidence="1">
    <location>
        <begin position="20"/>
        <end position="42"/>
    </location>
</feature>
<feature type="transmembrane region" description="Helical" evidence="1">
    <location>
        <begin position="169"/>
        <end position="187"/>
    </location>
</feature>
<dbReference type="PANTHER" id="PTHR23028:SF53">
    <property type="entry name" value="ACYL_TRANSF_3 DOMAIN-CONTAINING PROTEIN"/>
    <property type="match status" value="1"/>
</dbReference>
<dbReference type="InterPro" id="IPR050879">
    <property type="entry name" value="Acyltransferase_3"/>
</dbReference>
<evidence type="ECO:0000313" key="4">
    <source>
        <dbReference type="Proteomes" id="UP000654257"/>
    </source>
</evidence>
<dbReference type="EMBL" id="BMCU01000001">
    <property type="protein sequence ID" value="GGF93558.1"/>
    <property type="molecule type" value="Genomic_DNA"/>
</dbReference>
<feature type="transmembrane region" description="Helical" evidence="1">
    <location>
        <begin position="85"/>
        <end position="107"/>
    </location>
</feature>
<keyword evidence="3" id="KW-0808">Transferase</keyword>
<keyword evidence="1" id="KW-0812">Transmembrane</keyword>
<dbReference type="GO" id="GO:0009103">
    <property type="term" value="P:lipopolysaccharide biosynthetic process"/>
    <property type="evidence" value="ECO:0007669"/>
    <property type="project" value="TreeGrafter"/>
</dbReference>
<proteinExistence type="predicted"/>
<gene>
    <name evidence="3" type="ORF">GCM10007304_04310</name>
</gene>
<feature type="transmembrane region" description="Helical" evidence="1">
    <location>
        <begin position="268"/>
        <end position="288"/>
    </location>
</feature>
<dbReference type="PANTHER" id="PTHR23028">
    <property type="entry name" value="ACETYLTRANSFERASE"/>
    <property type="match status" value="1"/>
</dbReference>
<sequence length="388" mass="41911">MSTDSTQRQFLPALEGMRGLAALGVLVTHVAFQTATTDVPVVGRVLGRFDLAVALFFGLSGFLLWRPHAAAARGLRQSPPVGRYFLSRAVRILPAYWVVVCVVLLLLPQAGGGARVWFANLTLTQVFFPLTLTQGMTQMWSLSVEVAFYLVLPLAAASIAGLRGRRVTLRIPLLCGVSVLALGWAFLPIRTAEATNIQNWMPGYLPWFLTGAVIAELASSAAVDGPGRLQRWGERRGIMSAVAAVAFLLSTTDLAGPEGLVTPAPWQYAVKIALGSIVAFGLLAPLVFADGHRRYRYLDSPVGLMLGRWSYGLFIWHLAVLAIVFPVFGIIPFTGHFLLVTAVTAVLSVLVASASYALVEEPARVAFARWELGRAATARQRTETNAQN</sequence>
<reference evidence="3" key="1">
    <citation type="journal article" date="2014" name="Int. J. Syst. Evol. Microbiol.">
        <title>Complete genome sequence of Corynebacterium casei LMG S-19264T (=DSM 44701T), isolated from a smear-ripened cheese.</title>
        <authorList>
            <consortium name="US DOE Joint Genome Institute (JGI-PGF)"/>
            <person name="Walter F."/>
            <person name="Albersmeier A."/>
            <person name="Kalinowski J."/>
            <person name="Ruckert C."/>
        </authorList>
    </citation>
    <scope>NUCLEOTIDE SEQUENCE</scope>
    <source>
        <strain evidence="3">CCM 7905</strain>
    </source>
</reference>
<keyword evidence="4" id="KW-1185">Reference proteome</keyword>
<keyword evidence="3" id="KW-0012">Acyltransferase</keyword>
<evidence type="ECO:0000256" key="1">
    <source>
        <dbReference type="SAM" id="Phobius"/>
    </source>
</evidence>
<feature type="transmembrane region" description="Helical" evidence="1">
    <location>
        <begin position="337"/>
        <end position="359"/>
    </location>
</feature>
<feature type="transmembrane region" description="Helical" evidence="1">
    <location>
        <begin position="49"/>
        <end position="65"/>
    </location>
</feature>